<dbReference type="PANTHER" id="PTHR37017">
    <property type="entry name" value="AB HYDROLASE-1 DOMAIN-CONTAINING PROTEIN-RELATED"/>
    <property type="match status" value="1"/>
</dbReference>
<sequence>MTSNNTVIVFAPGAWHQATCFDKLRNALKPRGWTTVAVEYPSVGAEPPTKHVADDAAAIRSAVLRLADEGKEVVLVVHSYGGLAGAVAVEGLGWKQRAKQGKIGGVTMFIYLAAFVTPLGKSIKEMLGGQFLPWMNFTSEPYVFADKPEEVFYHDLSPEELKQALAEIRHQSAPVFTDVVGYEPWHEMPCGYIVCDEDKALPPPVQEQMASMLGPKAFVAHIQSSHSPFVSRVQECVDALEKAAELGHDKITA</sequence>
<keyword evidence="3" id="KW-1185">Reference proteome</keyword>
<dbReference type="STRING" id="1408157.A0A1J7K094"/>
<dbReference type="Proteomes" id="UP000182658">
    <property type="component" value="Unassembled WGS sequence"/>
</dbReference>
<dbReference type="EMBL" id="KV875093">
    <property type="protein sequence ID" value="OIW35132.1"/>
    <property type="molecule type" value="Genomic_DNA"/>
</dbReference>
<evidence type="ECO:0000313" key="3">
    <source>
        <dbReference type="Proteomes" id="UP000182658"/>
    </source>
</evidence>
<evidence type="ECO:0000313" key="2">
    <source>
        <dbReference type="EMBL" id="OIW35132.1"/>
    </source>
</evidence>
<dbReference type="AlphaFoldDB" id="A0A1J7K094"/>
<organism evidence="2 3">
    <name type="scientific">Coniochaeta ligniaria NRRL 30616</name>
    <dbReference type="NCBI Taxonomy" id="1408157"/>
    <lineage>
        <taxon>Eukaryota</taxon>
        <taxon>Fungi</taxon>
        <taxon>Dikarya</taxon>
        <taxon>Ascomycota</taxon>
        <taxon>Pezizomycotina</taxon>
        <taxon>Sordariomycetes</taxon>
        <taxon>Sordariomycetidae</taxon>
        <taxon>Coniochaetales</taxon>
        <taxon>Coniochaetaceae</taxon>
        <taxon>Coniochaeta</taxon>
    </lineage>
</organism>
<reference evidence="2 3" key="1">
    <citation type="submission" date="2016-10" db="EMBL/GenBank/DDBJ databases">
        <title>Draft genome sequence of Coniochaeta ligniaria NRRL30616, a lignocellulolytic fungus for bioabatement of inhibitors in plant biomass hydrolysates.</title>
        <authorList>
            <consortium name="DOE Joint Genome Institute"/>
            <person name="Jimenez D.J."/>
            <person name="Hector R.E."/>
            <person name="Riley R."/>
            <person name="Sun H."/>
            <person name="Grigoriev I.V."/>
            <person name="Van Elsas J.D."/>
            <person name="Nichols N.N."/>
        </authorList>
    </citation>
    <scope>NUCLEOTIDE SEQUENCE [LARGE SCALE GENOMIC DNA]</scope>
    <source>
        <strain evidence="2 3">NRRL 30616</strain>
    </source>
</reference>
<protein>
    <submittedName>
        <fullName evidence="2">Alpha/beta-hydrolase</fullName>
    </submittedName>
</protein>
<dbReference type="InterPro" id="IPR000073">
    <property type="entry name" value="AB_hydrolase_1"/>
</dbReference>
<accession>A0A1J7K094</accession>
<dbReference type="Pfam" id="PF12697">
    <property type="entry name" value="Abhydrolase_6"/>
    <property type="match status" value="1"/>
</dbReference>
<gene>
    <name evidence="2" type="ORF">CONLIGDRAFT_627187</name>
</gene>
<keyword evidence="2" id="KW-0378">Hydrolase</keyword>
<dbReference type="PANTHER" id="PTHR37017:SF11">
    <property type="entry name" value="ESTERASE_LIPASE_THIOESTERASE DOMAIN-CONTAINING PROTEIN"/>
    <property type="match status" value="1"/>
</dbReference>
<dbReference type="Gene3D" id="3.40.50.1820">
    <property type="entry name" value="alpha/beta hydrolase"/>
    <property type="match status" value="1"/>
</dbReference>
<name>A0A1J7K094_9PEZI</name>
<dbReference type="InterPro" id="IPR029058">
    <property type="entry name" value="AB_hydrolase_fold"/>
</dbReference>
<dbReference type="SUPFAM" id="SSF53474">
    <property type="entry name" value="alpha/beta-Hydrolases"/>
    <property type="match status" value="1"/>
</dbReference>
<feature type="domain" description="AB hydrolase-1" evidence="1">
    <location>
        <begin position="8"/>
        <end position="239"/>
    </location>
</feature>
<dbReference type="InterPro" id="IPR052897">
    <property type="entry name" value="Sec-Metab_Biosynth_Hydrolase"/>
</dbReference>
<evidence type="ECO:0000259" key="1">
    <source>
        <dbReference type="Pfam" id="PF12697"/>
    </source>
</evidence>
<dbReference type="InParanoid" id="A0A1J7K094"/>
<dbReference type="GO" id="GO:0016787">
    <property type="term" value="F:hydrolase activity"/>
    <property type="evidence" value="ECO:0007669"/>
    <property type="project" value="UniProtKB-KW"/>
</dbReference>
<dbReference type="OrthoDB" id="408373at2759"/>
<proteinExistence type="predicted"/>